<gene>
    <name evidence="2" type="ORF">HSCHL_1388</name>
</gene>
<dbReference type="Proteomes" id="UP000244180">
    <property type="component" value="Unassembled WGS sequence"/>
</dbReference>
<dbReference type="InterPro" id="IPR018973">
    <property type="entry name" value="MZB"/>
</dbReference>
<reference evidence="2 3" key="1">
    <citation type="submission" date="2017-08" db="EMBL/GenBank/DDBJ databases">
        <title>Burning lignite coal seam in the remote Altai Mountains harbors a hydrogen-driven thermophilic microbial community.</title>
        <authorList>
            <person name="Kadnikov V.V."/>
            <person name="Mardanov A.V."/>
            <person name="Ivasenko D."/>
            <person name="Beletsky A.V."/>
            <person name="Karnachuk O.V."/>
            <person name="Ravin N.V."/>
        </authorList>
    </citation>
    <scope>NUCLEOTIDE SEQUENCE [LARGE SCALE GENOMIC DNA]</scope>
    <source>
        <strain evidence="2">AL33</strain>
    </source>
</reference>
<evidence type="ECO:0000313" key="3">
    <source>
        <dbReference type="Proteomes" id="UP000244180"/>
    </source>
</evidence>
<proteinExistence type="predicted"/>
<dbReference type="EMBL" id="PEBV01000049">
    <property type="protein sequence ID" value="PTQ51171.1"/>
    <property type="molecule type" value="Genomic_DNA"/>
</dbReference>
<dbReference type="Pfam" id="PF09369">
    <property type="entry name" value="MZB"/>
    <property type="match status" value="1"/>
</dbReference>
<dbReference type="InterPro" id="IPR047721">
    <property type="entry name" value="DrmB"/>
</dbReference>
<feature type="domain" description="MrfA-like Zn-binding" evidence="1">
    <location>
        <begin position="510"/>
        <end position="605"/>
    </location>
</feature>
<dbReference type="NCBIfam" id="NF038324">
    <property type="entry name" value="DrmB_fam"/>
    <property type="match status" value="1"/>
</dbReference>
<organism evidence="2 3">
    <name type="scientific">Hydrogenibacillus schlegelii</name>
    <name type="common">Bacillus schlegelii</name>
    <dbReference type="NCBI Taxonomy" id="1484"/>
    <lineage>
        <taxon>Bacteria</taxon>
        <taxon>Bacillati</taxon>
        <taxon>Bacillota</taxon>
        <taxon>Bacilli</taxon>
        <taxon>Bacillales</taxon>
        <taxon>Bacillales Family X. Incertae Sedis</taxon>
        <taxon>Hydrogenibacillus</taxon>
    </lineage>
</organism>
<accession>A0A2T5G4Q6</accession>
<dbReference type="AlphaFoldDB" id="A0A2T5G4Q6"/>
<comment type="caution">
    <text evidence="2">The sequence shown here is derived from an EMBL/GenBank/DDBJ whole genome shotgun (WGS) entry which is preliminary data.</text>
</comment>
<sequence length="641" mass="71846">MPHYQELRLSQLILQYGPGAILETTEGPRLIPLPEHGLFGTHFDPESFSLDLPQLEKILGEKRVFRIPTGSDLQEQNAVRVSWRTRPFPEWKLCVDHGILYRRVCPKCGTGTTDTGGREAIRFVTACPRGHLDEVNWFAAVHGGSECRGTRGDDPYYLEWITRGGALSETIIRCPGCGKEKTLAEIYRMPHRCSGRYPEREPLGRGSEPQRDGCSEKAYVIQRQSSALRIPETVTVLMVPPYATEIQLALSRSRGKGGLNLASLLIAHLNSAGLWDKENKKITGDEEKIYMNLKSWLDLIESMEESRRALKEYERKILKARLETDPSLLLEQIRDILEFRPEDSMENLLRHEFRVLREGSRTGIPSRPDLNKDGMLLEIRRDEVVKICAPGGKMEFLVAPVRKLHAVTVQTGYRRAVGPFDPDTESGLPGEPVGVDSVWNDERWLPGYESTGEGIFITSGDPGGWHFPLEGSSAKRWLERWKKGSTYGGSPSGSKIPVSPHPVFYWWHTLSHLLLHALSVESGYSLASIRERVYVEVEEQDKARGGVLLYTTGRGVSGSMGGLIALVPVFEHFLRTAFENAFHCSADPLCAETVTEHSGAACFACALVPETSCENRNMWLDRNIIIENMPWSPAGEPKVCK</sequence>
<dbReference type="RefSeq" id="WP_273000699.1">
    <property type="nucleotide sequence ID" value="NZ_PEBV01000049.1"/>
</dbReference>
<name>A0A2T5G4Q6_HYDSH</name>
<evidence type="ECO:0000313" key="2">
    <source>
        <dbReference type="EMBL" id="PTQ51171.1"/>
    </source>
</evidence>
<evidence type="ECO:0000259" key="1">
    <source>
        <dbReference type="Pfam" id="PF09369"/>
    </source>
</evidence>
<protein>
    <recommendedName>
        <fullName evidence="1">MrfA-like Zn-binding domain-containing protein</fullName>
    </recommendedName>
</protein>